<dbReference type="AlphaFoldDB" id="A0A5M3VYM8"/>
<evidence type="ECO:0000313" key="1">
    <source>
        <dbReference type="EMBL" id="GES00822.1"/>
    </source>
</evidence>
<gene>
    <name evidence="1" type="ORF">Acor_28860</name>
</gene>
<evidence type="ECO:0000313" key="2">
    <source>
        <dbReference type="Proteomes" id="UP000334990"/>
    </source>
</evidence>
<keyword evidence="2" id="KW-1185">Reference proteome</keyword>
<accession>A0A5M3VYM8</accession>
<name>A0A5M3VYM8_9ACTN</name>
<reference evidence="1 2" key="1">
    <citation type="submission" date="2019-10" db="EMBL/GenBank/DDBJ databases">
        <title>Whole genome shotgun sequence of Acrocarpospora corrugata NBRC 13972.</title>
        <authorList>
            <person name="Ichikawa N."/>
            <person name="Kimura A."/>
            <person name="Kitahashi Y."/>
            <person name="Komaki H."/>
            <person name="Oguchi A."/>
        </authorList>
    </citation>
    <scope>NUCLEOTIDE SEQUENCE [LARGE SCALE GENOMIC DNA]</scope>
    <source>
        <strain evidence="1 2">NBRC 13972</strain>
    </source>
</reference>
<dbReference type="RefSeq" id="WP_155337150.1">
    <property type="nucleotide sequence ID" value="NZ_BAAABN010000047.1"/>
</dbReference>
<comment type="caution">
    <text evidence="1">The sequence shown here is derived from an EMBL/GenBank/DDBJ whole genome shotgun (WGS) entry which is preliminary data.</text>
</comment>
<organism evidence="1 2">
    <name type="scientific">Acrocarpospora corrugata</name>
    <dbReference type="NCBI Taxonomy" id="35763"/>
    <lineage>
        <taxon>Bacteria</taxon>
        <taxon>Bacillati</taxon>
        <taxon>Actinomycetota</taxon>
        <taxon>Actinomycetes</taxon>
        <taxon>Streptosporangiales</taxon>
        <taxon>Streptosporangiaceae</taxon>
        <taxon>Acrocarpospora</taxon>
    </lineage>
</organism>
<proteinExistence type="predicted"/>
<dbReference type="EMBL" id="BLAD01000047">
    <property type="protein sequence ID" value="GES00822.1"/>
    <property type="molecule type" value="Genomic_DNA"/>
</dbReference>
<protein>
    <submittedName>
        <fullName evidence="1">Uncharacterized protein</fullName>
    </submittedName>
</protein>
<dbReference type="OrthoDB" id="3311648at2"/>
<dbReference type="Proteomes" id="UP000334990">
    <property type="component" value="Unassembled WGS sequence"/>
</dbReference>
<sequence length="216" mass="23558">MDLEPRRELLEIWAAVARTSLREGDWTWGGRSGSNSISDAEQLACLLYPASELPGFNLGTPNEIADDVLAALGDSAEIANRILKAVGDYLRRYTGADGRPLFAAGTYFAPADPDEQVSPRQMRLDVVDSFSTSVTLMLDGLAFLRVYRQSVQEELREELRACEDSARTRLSAAMVGLQRSFTVNAFGPASDAGRVLLATVNQAGLPERQIFEDLSA</sequence>